<evidence type="ECO:0000313" key="9">
    <source>
        <dbReference type="EMBL" id="RRT41061.1"/>
    </source>
</evidence>
<evidence type="ECO:0000256" key="1">
    <source>
        <dbReference type="ARBA" id="ARBA00004141"/>
    </source>
</evidence>
<dbReference type="InterPro" id="IPR000425">
    <property type="entry name" value="MIP"/>
</dbReference>
<evidence type="ECO:0000256" key="7">
    <source>
        <dbReference type="ARBA" id="ARBA00024030"/>
    </source>
</evidence>
<evidence type="ECO:0000256" key="2">
    <source>
        <dbReference type="ARBA" id="ARBA00022448"/>
    </source>
</evidence>
<dbReference type="PANTHER" id="PTHR46739">
    <property type="entry name" value="AQUAPORIN SIP1-1"/>
    <property type="match status" value="1"/>
</dbReference>
<feature type="transmembrane region" description="Helical" evidence="8">
    <location>
        <begin position="135"/>
        <end position="153"/>
    </location>
</feature>
<feature type="non-terminal residue" evidence="9">
    <location>
        <position position="1"/>
    </location>
</feature>
<gene>
    <name evidence="9" type="ORF">B296_00058087</name>
</gene>
<reference evidence="9 10" key="1">
    <citation type="journal article" date="2014" name="Agronomy (Basel)">
        <title>A Draft Genome Sequence for Ensete ventricosum, the Drought-Tolerant Tree Against Hunger.</title>
        <authorList>
            <person name="Harrison J."/>
            <person name="Moore K.A."/>
            <person name="Paszkiewicz K."/>
            <person name="Jones T."/>
            <person name="Grant M."/>
            <person name="Ambacheew D."/>
            <person name="Muzemil S."/>
            <person name="Studholme D.J."/>
        </authorList>
    </citation>
    <scope>NUCLEOTIDE SEQUENCE [LARGE SCALE GENOMIC DNA]</scope>
</reference>
<evidence type="ECO:0008006" key="11">
    <source>
        <dbReference type="Google" id="ProtNLM"/>
    </source>
</evidence>
<keyword evidence="6 8" id="KW-0472">Membrane</keyword>
<protein>
    <recommendedName>
        <fullName evidence="11">Aquaporin</fullName>
    </recommendedName>
</protein>
<comment type="caution">
    <text evidence="9">The sequence shown here is derived from an EMBL/GenBank/DDBJ whole genome shotgun (WGS) entry which is preliminary data.</text>
</comment>
<dbReference type="SUPFAM" id="SSF81338">
    <property type="entry name" value="Aquaporin-like"/>
    <property type="match status" value="1"/>
</dbReference>
<evidence type="ECO:0000256" key="8">
    <source>
        <dbReference type="SAM" id="Phobius"/>
    </source>
</evidence>
<sequence>GDGKASTEASLCTVWVFVAPRKTKKKKKKKKKREWEWEEAMGAIKAAAGDALITFLWMFCVSTVGVATSLITSALQIQGVAFSAFVTTTLIFALVFVFDIACNAIGGASFNAAGTAGFYAAGLGSDNLISLAVRFPAQAAGAVGGVLAIMEVMPPQYKHMLAGPSLKVDPHTGAIAEGFLTFVINVAVLWILVRGPRSPIVKTWLVAVCTVVLIMAGTSYTGPSMNPANVSYPRLTFFCIPISSRRPQYQILPSLLSSNPP</sequence>
<dbReference type="EMBL" id="AMZH03018880">
    <property type="protein sequence ID" value="RRT41061.1"/>
    <property type="molecule type" value="Genomic_DNA"/>
</dbReference>
<feature type="transmembrane region" description="Helical" evidence="8">
    <location>
        <begin position="204"/>
        <end position="222"/>
    </location>
</feature>
<feature type="transmembrane region" description="Helical" evidence="8">
    <location>
        <begin position="79"/>
        <end position="98"/>
    </location>
</feature>
<comment type="subcellular location">
    <subcellularLocation>
        <location evidence="1">Membrane</location>
        <topology evidence="1">Multi-pass membrane protein</topology>
    </subcellularLocation>
</comment>
<feature type="transmembrane region" description="Helical" evidence="8">
    <location>
        <begin position="173"/>
        <end position="192"/>
    </location>
</feature>
<dbReference type="PANTHER" id="PTHR46739:SF3">
    <property type="entry name" value="AQUAPORIN SIP1-1"/>
    <property type="match status" value="1"/>
</dbReference>
<name>A0A426XNP5_ENSVE</name>
<evidence type="ECO:0000313" key="10">
    <source>
        <dbReference type="Proteomes" id="UP000287651"/>
    </source>
</evidence>
<feature type="transmembrane region" description="Helical" evidence="8">
    <location>
        <begin position="104"/>
        <end position="123"/>
    </location>
</feature>
<organism evidence="9 10">
    <name type="scientific">Ensete ventricosum</name>
    <name type="common">Abyssinian banana</name>
    <name type="synonym">Musa ensete</name>
    <dbReference type="NCBI Taxonomy" id="4639"/>
    <lineage>
        <taxon>Eukaryota</taxon>
        <taxon>Viridiplantae</taxon>
        <taxon>Streptophyta</taxon>
        <taxon>Embryophyta</taxon>
        <taxon>Tracheophyta</taxon>
        <taxon>Spermatophyta</taxon>
        <taxon>Magnoliopsida</taxon>
        <taxon>Liliopsida</taxon>
        <taxon>Zingiberales</taxon>
        <taxon>Musaceae</taxon>
        <taxon>Ensete</taxon>
    </lineage>
</organism>
<comment type="similarity">
    <text evidence="7">Belongs to the MIP/aquaporin (TC 1.A.8) family. SIP (TC 1.A.8.10) subfamily.</text>
</comment>
<dbReference type="Gene3D" id="1.20.1080.10">
    <property type="entry name" value="Glycerol uptake facilitator protein"/>
    <property type="match status" value="1"/>
</dbReference>
<dbReference type="InterPro" id="IPR023271">
    <property type="entry name" value="Aquaporin-like"/>
</dbReference>
<proteinExistence type="inferred from homology"/>
<evidence type="ECO:0000256" key="5">
    <source>
        <dbReference type="ARBA" id="ARBA00022989"/>
    </source>
</evidence>
<keyword evidence="4" id="KW-0677">Repeat</keyword>
<accession>A0A426XNP5</accession>
<evidence type="ECO:0000256" key="4">
    <source>
        <dbReference type="ARBA" id="ARBA00022737"/>
    </source>
</evidence>
<dbReference type="AlphaFoldDB" id="A0A426XNP5"/>
<keyword evidence="3 8" id="KW-0812">Transmembrane</keyword>
<dbReference type="InterPro" id="IPR044222">
    <property type="entry name" value="SIP1-1/2-like"/>
</dbReference>
<dbReference type="Pfam" id="PF00230">
    <property type="entry name" value="MIP"/>
    <property type="match status" value="1"/>
</dbReference>
<dbReference type="Proteomes" id="UP000287651">
    <property type="component" value="Unassembled WGS sequence"/>
</dbReference>
<keyword evidence="2" id="KW-0813">Transport</keyword>
<evidence type="ECO:0000256" key="6">
    <source>
        <dbReference type="ARBA" id="ARBA00023136"/>
    </source>
</evidence>
<feature type="transmembrane region" description="Helical" evidence="8">
    <location>
        <begin position="51"/>
        <end position="72"/>
    </location>
</feature>
<dbReference type="GO" id="GO:0016020">
    <property type="term" value="C:membrane"/>
    <property type="evidence" value="ECO:0007669"/>
    <property type="project" value="UniProtKB-SubCell"/>
</dbReference>
<keyword evidence="5 8" id="KW-1133">Transmembrane helix</keyword>
<dbReference type="GO" id="GO:0015250">
    <property type="term" value="F:water channel activity"/>
    <property type="evidence" value="ECO:0007669"/>
    <property type="project" value="InterPro"/>
</dbReference>
<evidence type="ECO:0000256" key="3">
    <source>
        <dbReference type="ARBA" id="ARBA00022692"/>
    </source>
</evidence>